<feature type="region of interest" description="Disordered" evidence="8">
    <location>
        <begin position="490"/>
        <end position="633"/>
    </location>
</feature>
<dbReference type="GO" id="GO:0030011">
    <property type="term" value="P:maintenance of cell polarity"/>
    <property type="evidence" value="ECO:0007669"/>
    <property type="project" value="TreeGrafter"/>
</dbReference>
<dbReference type="Gene3D" id="2.30.29.30">
    <property type="entry name" value="Pleckstrin-homology domain (PH domain)/Phosphotyrosine-binding domain (PTB)"/>
    <property type="match status" value="1"/>
</dbReference>
<dbReference type="InterPro" id="IPR036770">
    <property type="entry name" value="Ankyrin_rpt-contain_sf"/>
</dbReference>
<dbReference type="PRINTS" id="PR01415">
    <property type="entry name" value="ANKYRIN"/>
</dbReference>
<evidence type="ECO:0000256" key="6">
    <source>
        <dbReference type="PROSITE-ProRule" id="PRU00023"/>
    </source>
</evidence>
<dbReference type="CDD" id="cd13292">
    <property type="entry name" value="PH_Osh1p_Osh2p_yeast"/>
    <property type="match status" value="1"/>
</dbReference>
<feature type="region of interest" description="Disordered" evidence="8">
    <location>
        <begin position="370"/>
        <end position="390"/>
    </location>
</feature>
<gene>
    <name evidence="10" type="ORF">PCON_07724</name>
</gene>
<dbReference type="OrthoDB" id="1854502at2759"/>
<dbReference type="EMBL" id="HF935393">
    <property type="protein sequence ID" value="CCX29927.1"/>
    <property type="molecule type" value="Genomic_DNA"/>
</dbReference>
<dbReference type="SMART" id="SM00233">
    <property type="entry name" value="PH"/>
    <property type="match status" value="1"/>
</dbReference>
<keyword evidence="6" id="KW-0040">ANK repeat</keyword>
<protein>
    <submittedName>
        <fullName evidence="10">Similar to Oxysterol-binding protein homolog C2F12.05c acc. no. O14340</fullName>
    </submittedName>
</protein>
<evidence type="ECO:0000256" key="3">
    <source>
        <dbReference type="ARBA" id="ARBA00022553"/>
    </source>
</evidence>
<comment type="similarity">
    <text evidence="1 7">Belongs to the OSBP family.</text>
</comment>
<dbReference type="InterPro" id="IPR001849">
    <property type="entry name" value="PH_domain"/>
</dbReference>
<proteinExistence type="inferred from homology"/>
<dbReference type="InterPro" id="IPR000648">
    <property type="entry name" value="Oxysterol-bd"/>
</dbReference>
<evidence type="ECO:0000256" key="8">
    <source>
        <dbReference type="SAM" id="MobiDB-lite"/>
    </source>
</evidence>
<organism evidence="10 11">
    <name type="scientific">Pyronema omphalodes (strain CBS 100304)</name>
    <name type="common">Pyronema confluens</name>
    <dbReference type="NCBI Taxonomy" id="1076935"/>
    <lineage>
        <taxon>Eukaryota</taxon>
        <taxon>Fungi</taxon>
        <taxon>Dikarya</taxon>
        <taxon>Ascomycota</taxon>
        <taxon>Pezizomycotina</taxon>
        <taxon>Pezizomycetes</taxon>
        <taxon>Pezizales</taxon>
        <taxon>Pyronemataceae</taxon>
        <taxon>Pyronema</taxon>
    </lineage>
</organism>
<name>U4LEG1_PYROM</name>
<evidence type="ECO:0000256" key="2">
    <source>
        <dbReference type="ARBA" id="ARBA00022448"/>
    </source>
</evidence>
<dbReference type="eggNOG" id="KOG1737">
    <property type="taxonomic scope" value="Eukaryota"/>
</dbReference>
<feature type="region of interest" description="Disordered" evidence="8">
    <location>
        <begin position="1216"/>
        <end position="1238"/>
    </location>
</feature>
<dbReference type="GO" id="GO:0034727">
    <property type="term" value="P:piecemeal microautophagy of the nucleus"/>
    <property type="evidence" value="ECO:0007669"/>
    <property type="project" value="TreeGrafter"/>
</dbReference>
<dbReference type="GO" id="GO:0005886">
    <property type="term" value="C:plasma membrane"/>
    <property type="evidence" value="ECO:0007669"/>
    <property type="project" value="TreeGrafter"/>
</dbReference>
<dbReference type="Pfam" id="PF00169">
    <property type="entry name" value="PH"/>
    <property type="match status" value="1"/>
</dbReference>
<keyword evidence="4" id="KW-0445">Lipid transport</keyword>
<dbReference type="SUPFAM" id="SSF144000">
    <property type="entry name" value="Oxysterol-binding protein-like"/>
    <property type="match status" value="1"/>
</dbReference>
<dbReference type="InterPro" id="IPR018494">
    <property type="entry name" value="Oxysterol-bd_CS"/>
</dbReference>
<accession>U4LEG1</accession>
<dbReference type="GO" id="GO:0097038">
    <property type="term" value="C:perinuclear endoplasmic reticulum"/>
    <property type="evidence" value="ECO:0007669"/>
    <property type="project" value="TreeGrafter"/>
</dbReference>
<feature type="domain" description="PH" evidence="9">
    <location>
        <begin position="393"/>
        <end position="488"/>
    </location>
</feature>
<dbReference type="Pfam" id="PF00023">
    <property type="entry name" value="Ank"/>
    <property type="match status" value="1"/>
</dbReference>
<dbReference type="PROSITE" id="PS50003">
    <property type="entry name" value="PH_DOMAIN"/>
    <property type="match status" value="1"/>
</dbReference>
<evidence type="ECO:0000256" key="5">
    <source>
        <dbReference type="ARBA" id="ARBA00023121"/>
    </source>
</evidence>
<dbReference type="GO" id="GO:0006887">
    <property type="term" value="P:exocytosis"/>
    <property type="evidence" value="ECO:0007669"/>
    <property type="project" value="TreeGrafter"/>
</dbReference>
<keyword evidence="2" id="KW-0813">Transport</keyword>
<feature type="region of interest" description="Disordered" evidence="8">
    <location>
        <begin position="834"/>
        <end position="857"/>
    </location>
</feature>
<dbReference type="OMA" id="SIRQMWE"/>
<feature type="compositionally biased region" description="Polar residues" evidence="8">
    <location>
        <begin position="84"/>
        <end position="93"/>
    </location>
</feature>
<dbReference type="SUPFAM" id="SSF50729">
    <property type="entry name" value="PH domain-like"/>
    <property type="match status" value="1"/>
</dbReference>
<feature type="repeat" description="ANK" evidence="6">
    <location>
        <begin position="297"/>
        <end position="329"/>
    </location>
</feature>
<evidence type="ECO:0000256" key="1">
    <source>
        <dbReference type="ARBA" id="ARBA00008842"/>
    </source>
</evidence>
<dbReference type="GO" id="GO:0005635">
    <property type="term" value="C:nuclear envelope"/>
    <property type="evidence" value="ECO:0007669"/>
    <property type="project" value="TreeGrafter"/>
</dbReference>
<dbReference type="InterPro" id="IPR002110">
    <property type="entry name" value="Ankyrin_rpt"/>
</dbReference>
<feature type="compositionally biased region" description="Low complexity" evidence="8">
    <location>
        <begin position="1"/>
        <end position="13"/>
    </location>
</feature>
<dbReference type="PANTHER" id="PTHR10972:SF205">
    <property type="entry name" value="OXYSTEROL-BINDING PROTEIN 1"/>
    <property type="match status" value="1"/>
</dbReference>
<dbReference type="GO" id="GO:0006869">
    <property type="term" value="P:lipid transport"/>
    <property type="evidence" value="ECO:0007669"/>
    <property type="project" value="UniProtKB-KW"/>
</dbReference>
<dbReference type="Gene3D" id="1.25.40.20">
    <property type="entry name" value="Ankyrin repeat-containing domain"/>
    <property type="match status" value="2"/>
</dbReference>
<keyword evidence="11" id="KW-1185">Reference proteome</keyword>
<dbReference type="InterPro" id="IPR011993">
    <property type="entry name" value="PH-like_dom_sf"/>
</dbReference>
<dbReference type="Gene3D" id="3.30.70.3490">
    <property type="match status" value="1"/>
</dbReference>
<dbReference type="SUPFAM" id="SSF48403">
    <property type="entry name" value="Ankyrin repeat"/>
    <property type="match status" value="1"/>
</dbReference>
<dbReference type="Pfam" id="PF12796">
    <property type="entry name" value="Ank_2"/>
    <property type="match status" value="1"/>
</dbReference>
<dbReference type="FunFam" id="2.30.29.30:FF:000061">
    <property type="entry name" value="Oxysterol binding protein 1"/>
    <property type="match status" value="1"/>
</dbReference>
<feature type="compositionally biased region" description="Low complexity" evidence="8">
    <location>
        <begin position="27"/>
        <end position="72"/>
    </location>
</feature>
<dbReference type="Gene3D" id="2.40.160.120">
    <property type="match status" value="1"/>
</dbReference>
<dbReference type="FunFam" id="2.40.160.120:FF:000008">
    <property type="entry name" value="Oxysterol binding protein (Osh1)"/>
    <property type="match status" value="1"/>
</dbReference>
<dbReference type="InterPro" id="IPR037239">
    <property type="entry name" value="OSBP_sf"/>
</dbReference>
<feature type="compositionally biased region" description="Low complexity" evidence="8">
    <location>
        <begin position="532"/>
        <end position="543"/>
    </location>
</feature>
<evidence type="ECO:0000313" key="10">
    <source>
        <dbReference type="EMBL" id="CCX29927.1"/>
    </source>
</evidence>
<dbReference type="GO" id="GO:0032934">
    <property type="term" value="F:sterol binding"/>
    <property type="evidence" value="ECO:0007669"/>
    <property type="project" value="TreeGrafter"/>
</dbReference>
<evidence type="ECO:0000259" key="9">
    <source>
        <dbReference type="PROSITE" id="PS50003"/>
    </source>
</evidence>
<feature type="compositionally biased region" description="Basic and acidic residues" evidence="8">
    <location>
        <begin position="490"/>
        <end position="515"/>
    </location>
</feature>
<dbReference type="SMART" id="SM00248">
    <property type="entry name" value="ANK"/>
    <property type="match status" value="3"/>
</dbReference>
<keyword evidence="5" id="KW-0446">Lipid-binding</keyword>
<dbReference type="PROSITE" id="PS01013">
    <property type="entry name" value="OSBP"/>
    <property type="match status" value="1"/>
</dbReference>
<dbReference type="Pfam" id="PF01237">
    <property type="entry name" value="Oxysterol_BP"/>
    <property type="match status" value="1"/>
</dbReference>
<feature type="repeat" description="ANK" evidence="6">
    <location>
        <begin position="195"/>
        <end position="217"/>
    </location>
</feature>
<feature type="compositionally biased region" description="Acidic residues" evidence="8">
    <location>
        <begin position="611"/>
        <end position="622"/>
    </location>
</feature>
<reference evidence="10 11" key="1">
    <citation type="journal article" date="2013" name="PLoS Genet.">
        <title>The genome and development-dependent transcriptomes of Pyronema confluens: a window into fungal evolution.</title>
        <authorList>
            <person name="Traeger S."/>
            <person name="Altegoer F."/>
            <person name="Freitag M."/>
            <person name="Gabaldon T."/>
            <person name="Kempken F."/>
            <person name="Kumar A."/>
            <person name="Marcet-Houben M."/>
            <person name="Poggeler S."/>
            <person name="Stajich J.E."/>
            <person name="Nowrousian M."/>
        </authorList>
    </citation>
    <scope>NUCLEOTIDE SEQUENCE [LARGE SCALE GENOMIC DNA]</scope>
    <source>
        <strain evidence="11">CBS 100304</strain>
        <tissue evidence="10">Vegetative mycelium</tissue>
    </source>
</reference>
<dbReference type="Proteomes" id="UP000018144">
    <property type="component" value="Unassembled WGS sequence"/>
</dbReference>
<dbReference type="PANTHER" id="PTHR10972">
    <property type="entry name" value="OXYSTEROL-BINDING PROTEIN-RELATED"/>
    <property type="match status" value="1"/>
</dbReference>
<dbReference type="PROSITE" id="PS50088">
    <property type="entry name" value="ANK_REPEAT"/>
    <property type="match status" value="2"/>
</dbReference>
<dbReference type="PROSITE" id="PS50297">
    <property type="entry name" value="ANK_REP_REGION"/>
    <property type="match status" value="2"/>
</dbReference>
<dbReference type="GO" id="GO:0006897">
    <property type="term" value="P:endocytosis"/>
    <property type="evidence" value="ECO:0007669"/>
    <property type="project" value="TreeGrafter"/>
</dbReference>
<dbReference type="eggNOG" id="KOG0504">
    <property type="taxonomic scope" value="Eukaryota"/>
</dbReference>
<evidence type="ECO:0000313" key="11">
    <source>
        <dbReference type="Proteomes" id="UP000018144"/>
    </source>
</evidence>
<dbReference type="STRING" id="1076935.U4LEG1"/>
<dbReference type="GO" id="GO:0005829">
    <property type="term" value="C:cytosol"/>
    <property type="evidence" value="ECO:0007669"/>
    <property type="project" value="TreeGrafter"/>
</dbReference>
<evidence type="ECO:0000256" key="4">
    <source>
        <dbReference type="ARBA" id="ARBA00023055"/>
    </source>
</evidence>
<feature type="region of interest" description="Disordered" evidence="8">
    <location>
        <begin position="1"/>
        <end position="94"/>
    </location>
</feature>
<keyword evidence="3" id="KW-0597">Phosphoprotein</keyword>
<sequence length="1282" mass="142062">MSDVSSSAGSNKPSKSRHYRSKSAMVSSLLSGGSSSKAAARTHSRSTSASVSTTNSSQQQLSLTTSRNTQSSGSQRTRGDMNDGNESTGSLANSGVLVGGAKSIEETVRTFRLYEALRNGDTAAISRVLRESPVDESRRESMGSLSGAGGKATILHLAVQCAELPVIEFILSSTTSNPDSKEKPHLDINGRDLASGNTPLHIAAQLGRSEVVSLLLKQPMINDAVHNYNNRTPLEMARTPQIFQMLQLARSLFLEDRIDMIHNLVKSKEYEQLEQLLNNSRVKGLLDLNNIEPPECPGSTLLHEAAKEKDTKLIQLLLMHGADPFRRDVRGKLPQEVTKDEKTRGVLKKSPAAVAAARGIEERAVLGSAAEHAPPGHHGGGGSGEGTLSNKETREMKGYLKKWTNYTGGYKLRWFVLEDGVLSYYKNQEDTGSACRGAINMRIAKLQIDPGDKERFEIHGKGSVKYHLKANHTVEAKRWFWTLNNAIQHAKDEARAEDKRRKEESEAMDRYREQAQNEETAAESDIVNDLKPPGSSASGTPSSHRTKRGSIASEHSALRPKRASMTPSEHSGSRGKRASILVPHGQFNGGDSSDVGSYPPKSYSVHHEGDLGDDEGDDIEDDASSHGPDAPPTADALALVANSARLQLDLLSQVALALQFEHASNPDLKLGDASVVDAMQSYESAVGSLKQLINDLLRMSKERDSYWRYRMEKEATLRRLWEENMMKLATEQEALEGEVLGERERRKKTKRALKRALQKSGTVSRPGGVGQNDEAIEGGVENLEAKLKEIELNPEGTARISADLEDELSGDSDESAEFFDAIDAGDVEVVTEMPTPALKSPPLPEETEDADDESKQLQVGMSLREKKIVAVKTSYTGYDDAPRKKLAMDSDDRPKVSLWGILKSMIGKDMTKMTLPVSFNEPTSLLQRVAEDMEYIDLLDIAADRADPAERMVYVAAFAASEYSSTTGRVAKPFNPLLGETFEYVRPDKNYRFFIEQVSHHPPIGAAHAEAEKWDYWGESAVKSKFYGKSFDINPLGTWFLRLRPVTGGEELYTWKKVTTSVVGIITGSPTVDNYGVMEIKNWTTGVTCYLDFKQRGWRIANAYEVKGRVMDPEGTQMWSVGGKWNDKMYARLSPGYDAEVMAPPANSKQGSNPTQAFLIWENNPRPPAPFNLTPFAITLNALPEKLKPYLCPTDTRLRPDQRAMEDGEYDFAATEKNRLEEKQRAKRRVREEEGSHHEPRWFKKSTCEITGEEFWAFTDEYWQMRESVSQGGSWDKVDDIF</sequence>
<evidence type="ECO:0000256" key="7">
    <source>
        <dbReference type="RuleBase" id="RU003844"/>
    </source>
</evidence>